<dbReference type="EMBL" id="JAYMYQ010000006">
    <property type="protein sequence ID" value="KAK7324117.1"/>
    <property type="molecule type" value="Genomic_DNA"/>
</dbReference>
<name>A0AAN9KV11_CANGL</name>
<dbReference type="Proteomes" id="UP001367508">
    <property type="component" value="Unassembled WGS sequence"/>
</dbReference>
<protein>
    <submittedName>
        <fullName evidence="1">Uncharacterized protein</fullName>
    </submittedName>
</protein>
<proteinExistence type="predicted"/>
<comment type="caution">
    <text evidence="1">The sequence shown here is derived from an EMBL/GenBank/DDBJ whole genome shotgun (WGS) entry which is preliminary data.</text>
</comment>
<evidence type="ECO:0000313" key="2">
    <source>
        <dbReference type="Proteomes" id="UP001367508"/>
    </source>
</evidence>
<keyword evidence="2" id="KW-1185">Reference proteome</keyword>
<gene>
    <name evidence="1" type="ORF">VNO77_27639</name>
</gene>
<dbReference type="AlphaFoldDB" id="A0AAN9KV11"/>
<sequence>MMMKKIVRVDEGDLVMTMVESRQRKPPPLTMVEKKIMKEIQNHGDGKDAIKLIETKVANNLLIWRLEVLAVEEMSVEEKGIGPNRFKIP</sequence>
<organism evidence="1 2">
    <name type="scientific">Canavalia gladiata</name>
    <name type="common">Sword bean</name>
    <name type="synonym">Dolichos gladiatus</name>
    <dbReference type="NCBI Taxonomy" id="3824"/>
    <lineage>
        <taxon>Eukaryota</taxon>
        <taxon>Viridiplantae</taxon>
        <taxon>Streptophyta</taxon>
        <taxon>Embryophyta</taxon>
        <taxon>Tracheophyta</taxon>
        <taxon>Spermatophyta</taxon>
        <taxon>Magnoliopsida</taxon>
        <taxon>eudicotyledons</taxon>
        <taxon>Gunneridae</taxon>
        <taxon>Pentapetalae</taxon>
        <taxon>rosids</taxon>
        <taxon>fabids</taxon>
        <taxon>Fabales</taxon>
        <taxon>Fabaceae</taxon>
        <taxon>Papilionoideae</taxon>
        <taxon>50 kb inversion clade</taxon>
        <taxon>NPAAA clade</taxon>
        <taxon>indigoferoid/millettioid clade</taxon>
        <taxon>Phaseoleae</taxon>
        <taxon>Canavalia</taxon>
    </lineage>
</organism>
<evidence type="ECO:0000313" key="1">
    <source>
        <dbReference type="EMBL" id="KAK7324117.1"/>
    </source>
</evidence>
<reference evidence="1 2" key="1">
    <citation type="submission" date="2024-01" db="EMBL/GenBank/DDBJ databases">
        <title>The genomes of 5 underutilized Papilionoideae crops provide insights into root nodulation and disease resistanc.</title>
        <authorList>
            <person name="Jiang F."/>
        </authorList>
    </citation>
    <scope>NUCLEOTIDE SEQUENCE [LARGE SCALE GENOMIC DNA]</scope>
    <source>
        <strain evidence="1">LVBAO_FW01</strain>
        <tissue evidence="1">Leaves</tissue>
    </source>
</reference>
<accession>A0AAN9KV11</accession>